<accession>A0A919AN27</accession>
<sequence>MAEWYHTHSGTDGQSHIWLHGWGQDHTSLDRLMRLFARDGQHRLYDQPGFGKTPKLADGAGTEDYADALAEQVRALGPMKHIFIGHSFGGRVSIQLAARHPDLVKAVILIAGAGIPRTKTVRMKIRSTAIKILGKLARFADKVFGTTFTERFRNKFGSRDYKAAGALRPTFVRVVSENLTSVAASVTAPVLLIYGSEDTETPPEIGQKYAAALPNGRYEELAGFGHLDILSRGTYQCEALIRDFLEP</sequence>
<evidence type="ECO:0000313" key="3">
    <source>
        <dbReference type="Proteomes" id="UP000630923"/>
    </source>
</evidence>
<keyword evidence="3" id="KW-1185">Reference proteome</keyword>
<dbReference type="SUPFAM" id="SSF53474">
    <property type="entry name" value="alpha/beta-Hydrolases"/>
    <property type="match status" value="1"/>
</dbReference>
<gene>
    <name evidence="2" type="ORF">GCM10017044_07550</name>
</gene>
<keyword evidence="2" id="KW-0378">Hydrolase</keyword>
<comment type="caution">
    <text evidence="2">The sequence shown here is derived from an EMBL/GenBank/DDBJ whole genome shotgun (WGS) entry which is preliminary data.</text>
</comment>
<dbReference type="InterPro" id="IPR050228">
    <property type="entry name" value="Carboxylesterase_BioH"/>
</dbReference>
<dbReference type="InterPro" id="IPR000073">
    <property type="entry name" value="AB_hydrolase_1"/>
</dbReference>
<evidence type="ECO:0000313" key="2">
    <source>
        <dbReference type="EMBL" id="GHF15820.1"/>
    </source>
</evidence>
<reference evidence="2" key="1">
    <citation type="journal article" date="2014" name="Int. J. Syst. Evol. Microbiol.">
        <title>Complete genome sequence of Corynebacterium casei LMG S-19264T (=DSM 44701T), isolated from a smear-ripened cheese.</title>
        <authorList>
            <consortium name="US DOE Joint Genome Institute (JGI-PGF)"/>
            <person name="Walter F."/>
            <person name="Albersmeier A."/>
            <person name="Kalinowski J."/>
            <person name="Ruckert C."/>
        </authorList>
    </citation>
    <scope>NUCLEOTIDE SEQUENCE</scope>
    <source>
        <strain evidence="2">KCTC 42590</strain>
    </source>
</reference>
<dbReference type="Proteomes" id="UP000630923">
    <property type="component" value="Unassembled WGS sequence"/>
</dbReference>
<dbReference type="EMBL" id="BNCI01000001">
    <property type="protein sequence ID" value="GHF15820.1"/>
    <property type="molecule type" value="Genomic_DNA"/>
</dbReference>
<evidence type="ECO:0000259" key="1">
    <source>
        <dbReference type="Pfam" id="PF00561"/>
    </source>
</evidence>
<feature type="domain" description="AB hydrolase-1" evidence="1">
    <location>
        <begin position="19"/>
        <end position="155"/>
    </location>
</feature>
<organism evidence="2 3">
    <name type="scientific">Kordiimonas sediminis</name>
    <dbReference type="NCBI Taxonomy" id="1735581"/>
    <lineage>
        <taxon>Bacteria</taxon>
        <taxon>Pseudomonadati</taxon>
        <taxon>Pseudomonadota</taxon>
        <taxon>Alphaproteobacteria</taxon>
        <taxon>Kordiimonadales</taxon>
        <taxon>Kordiimonadaceae</taxon>
        <taxon>Kordiimonas</taxon>
    </lineage>
</organism>
<dbReference type="Gene3D" id="3.40.50.1820">
    <property type="entry name" value="alpha/beta hydrolase"/>
    <property type="match status" value="1"/>
</dbReference>
<dbReference type="RefSeq" id="WP_191250209.1">
    <property type="nucleotide sequence ID" value="NZ_BNCI01000001.1"/>
</dbReference>
<dbReference type="AlphaFoldDB" id="A0A919AN27"/>
<dbReference type="Pfam" id="PF00561">
    <property type="entry name" value="Abhydrolase_1"/>
    <property type="match status" value="1"/>
</dbReference>
<dbReference type="PANTHER" id="PTHR43194:SF2">
    <property type="entry name" value="PEROXISOMAL MEMBRANE PROTEIN LPX1"/>
    <property type="match status" value="1"/>
</dbReference>
<protein>
    <submittedName>
        <fullName evidence="2">Alpha/beta hydrolase</fullName>
    </submittedName>
</protein>
<reference evidence="2" key="2">
    <citation type="submission" date="2020-09" db="EMBL/GenBank/DDBJ databases">
        <authorList>
            <person name="Sun Q."/>
            <person name="Kim S."/>
        </authorList>
    </citation>
    <scope>NUCLEOTIDE SEQUENCE</scope>
    <source>
        <strain evidence="2">KCTC 42590</strain>
    </source>
</reference>
<dbReference type="InterPro" id="IPR029058">
    <property type="entry name" value="AB_hydrolase_fold"/>
</dbReference>
<dbReference type="GO" id="GO:0016787">
    <property type="term" value="F:hydrolase activity"/>
    <property type="evidence" value="ECO:0007669"/>
    <property type="project" value="UniProtKB-KW"/>
</dbReference>
<dbReference type="PRINTS" id="PR00111">
    <property type="entry name" value="ABHYDROLASE"/>
</dbReference>
<proteinExistence type="predicted"/>
<dbReference type="PANTHER" id="PTHR43194">
    <property type="entry name" value="HYDROLASE ALPHA/BETA FOLD FAMILY"/>
    <property type="match status" value="1"/>
</dbReference>
<name>A0A919AN27_9PROT</name>